<accession>A0ABD4QXA3</accession>
<dbReference type="AlphaFoldDB" id="A0ABD4QXA3"/>
<proteinExistence type="predicted"/>
<gene>
    <name evidence="2" type="ORF">PL14_14225</name>
</gene>
<feature type="region of interest" description="Disordered" evidence="1">
    <location>
        <begin position="179"/>
        <end position="209"/>
    </location>
</feature>
<protein>
    <recommendedName>
        <fullName evidence="4">BIG2 domain-containing protein</fullName>
    </recommendedName>
</protein>
<dbReference type="RefSeq" id="WP_064626344.1">
    <property type="nucleotide sequence ID" value="NZ_JAHGUI010000060.1"/>
</dbReference>
<evidence type="ECO:0000256" key="1">
    <source>
        <dbReference type="SAM" id="MobiDB-lite"/>
    </source>
</evidence>
<feature type="compositionally biased region" description="Polar residues" evidence="1">
    <location>
        <begin position="185"/>
        <end position="198"/>
    </location>
</feature>
<comment type="caution">
    <text evidence="2">The sequence shown here is derived from an EMBL/GenBank/DDBJ whole genome shotgun (WGS) entry which is preliminary data.</text>
</comment>
<name>A0ABD4QXA3_VIBAN</name>
<evidence type="ECO:0000313" key="3">
    <source>
        <dbReference type="Proteomes" id="UP000078309"/>
    </source>
</evidence>
<sequence length="209" mass="22465">MSPLEQQKAKQDGVFSKALREASNAFVQIGAHPRTLLHHSRRNDLIEQAIAKLQILKREGDAYHQLGQPAVKASIESIQDKSLEDDSTLGHVGFVKVDDAPVPYTTLVFSDGDNEGKFSLGINNPYKQVVKYSSSDTSVAAVDEKTGVITPVANGEVSIQVAFTKKGDYPRVEDSFGLVIEDASPNENAPSTDGSPQPSVDAPESGSEK</sequence>
<organism evidence="2 3">
    <name type="scientific">Vibrio anguillarum</name>
    <name type="common">Listonella anguillarum</name>
    <dbReference type="NCBI Taxonomy" id="55601"/>
    <lineage>
        <taxon>Bacteria</taxon>
        <taxon>Pseudomonadati</taxon>
        <taxon>Pseudomonadota</taxon>
        <taxon>Gammaproteobacteria</taxon>
        <taxon>Vibrionales</taxon>
        <taxon>Vibrionaceae</taxon>
        <taxon>Vibrio</taxon>
    </lineage>
</organism>
<dbReference type="InterPro" id="IPR008964">
    <property type="entry name" value="Invasin/intimin_cell_adhesion"/>
</dbReference>
<reference evidence="2 3" key="1">
    <citation type="journal article" date="2017" name="J. Fish Dis.">
        <title>Comparative assessment of Vibrio virulence in marine fish larvae.</title>
        <authorList>
            <person name="Ronneseth A."/>
            <person name="Castillo D."/>
            <person name="D'Alvise P."/>
            <person name="Tonnesen O."/>
            <person name="Haugland G."/>
            <person name="Grotkjaer T."/>
            <person name="Engell-Sorensen K."/>
            <person name="Norremark L."/>
            <person name="Bergh O."/>
            <person name="Wergeland H.I."/>
            <person name="Gram L."/>
        </authorList>
    </citation>
    <scope>NUCLEOTIDE SEQUENCE [LARGE SCALE GENOMIC DNA]</scope>
    <source>
        <strain evidence="2 3">90-11-286</strain>
    </source>
</reference>
<dbReference type="SUPFAM" id="SSF49373">
    <property type="entry name" value="Invasin/intimin cell-adhesion fragments"/>
    <property type="match status" value="1"/>
</dbReference>
<dbReference type="Proteomes" id="UP000078309">
    <property type="component" value="Unassembled WGS sequence"/>
</dbReference>
<dbReference type="Gene3D" id="2.60.40.1080">
    <property type="match status" value="1"/>
</dbReference>
<evidence type="ECO:0008006" key="4">
    <source>
        <dbReference type="Google" id="ProtNLM"/>
    </source>
</evidence>
<evidence type="ECO:0000313" key="2">
    <source>
        <dbReference type="EMBL" id="MBT2919834.1"/>
    </source>
</evidence>
<dbReference type="EMBL" id="JAHGUI010000060">
    <property type="protein sequence ID" value="MBT2919834.1"/>
    <property type="molecule type" value="Genomic_DNA"/>
</dbReference>